<dbReference type="InterPro" id="IPR000407">
    <property type="entry name" value="GDA1_CD39_NTPase"/>
</dbReference>
<dbReference type="Proteomes" id="UP000286415">
    <property type="component" value="Unassembled WGS sequence"/>
</dbReference>
<evidence type="ECO:0000256" key="5">
    <source>
        <dbReference type="SAM" id="Phobius"/>
    </source>
</evidence>
<evidence type="ECO:0000256" key="4">
    <source>
        <dbReference type="PIRSR" id="PIRSR600407-2"/>
    </source>
</evidence>
<gene>
    <name evidence="6" type="ORF">CSKR_107945</name>
</gene>
<sequence>MECSTSTRRGVIIGATVTIVISAVALIIIAVLYALATNVGLMHAVVLDAGSTSTKLNLYEWIDNPFRTNAQVKQIADSRVKPGISSFIDKPFEAYKKLEEPLQTLIANLSVEERKKTPVYLAATAGMRLQLLEDPLGSLDLFDKLRRGLLTSGLLVEVPNERIRLLSGSEEGLFGWISVNNILKLITVDVQVSSDRTVGSLDLGGASTQIAFVPSPIPTTLEKTADMFPLKLFGGQYDVYSHSFLCYGKNEAERRVMGAAIGSSQATVIEHPCLLNGYVSGEMDATKIFSGPCMSGSYANKVFGKEYTKPPQLNKFQFRGTGNLATCKKLISEQFKKDSCTIPPCSFNNVFQPPVVGDFRAYAGFSYVTKYLFPGQSTGISKTLFDKTVMEFCAQPWATIAAKTPVEEQESVAKYCFDGVFVSVLLENYGFTKDEEWKRITFGDKIEGTTVSWALGYMLDQSGFLPSESPPINMPVTLFAGLAALLAALLIAAVVMLVLALCGCIKTGERFE</sequence>
<comment type="caution">
    <text evidence="6">The sequence shown here is derived from an EMBL/GenBank/DDBJ whole genome shotgun (WGS) entry which is preliminary data.</text>
</comment>
<dbReference type="GO" id="GO:0009134">
    <property type="term" value="P:nucleoside diphosphate catabolic process"/>
    <property type="evidence" value="ECO:0007669"/>
    <property type="project" value="TreeGrafter"/>
</dbReference>
<keyword evidence="5" id="KW-0812">Transmembrane</keyword>
<proteinExistence type="inferred from homology"/>
<protein>
    <submittedName>
        <fullName evidence="6">Ectonucleoside triphosphate diphosphohydrolase 1</fullName>
    </submittedName>
</protein>
<evidence type="ECO:0000313" key="6">
    <source>
        <dbReference type="EMBL" id="KAG5450411.1"/>
    </source>
</evidence>
<evidence type="ECO:0000256" key="1">
    <source>
        <dbReference type="ARBA" id="ARBA00009283"/>
    </source>
</evidence>
<comment type="similarity">
    <text evidence="1">Belongs to the GDA1/CD39 NTPase family.</text>
</comment>
<dbReference type="GO" id="GO:0017111">
    <property type="term" value="F:ribonucleoside triphosphate phosphatase activity"/>
    <property type="evidence" value="ECO:0007669"/>
    <property type="project" value="TreeGrafter"/>
</dbReference>
<reference evidence="6 7" key="2">
    <citation type="journal article" date="2021" name="Genomics">
        <title>High-quality reference genome for Clonorchis sinensis.</title>
        <authorList>
            <person name="Young N.D."/>
            <person name="Stroehlein A.J."/>
            <person name="Kinkar L."/>
            <person name="Wang T."/>
            <person name="Sohn W.M."/>
            <person name="Chang B.C.H."/>
            <person name="Kaur P."/>
            <person name="Weisz D."/>
            <person name="Dudchenko O."/>
            <person name="Aiden E.L."/>
            <person name="Korhonen P.K."/>
            <person name="Gasser R.B."/>
        </authorList>
    </citation>
    <scope>NUCLEOTIDE SEQUENCE [LARGE SCALE GENOMIC DNA]</scope>
    <source>
        <strain evidence="6">Cs-k2</strain>
    </source>
</reference>
<dbReference type="GO" id="GO:0005524">
    <property type="term" value="F:ATP binding"/>
    <property type="evidence" value="ECO:0007669"/>
    <property type="project" value="UniProtKB-KW"/>
</dbReference>
<keyword evidence="7" id="KW-1185">Reference proteome</keyword>
<feature type="binding site" evidence="4">
    <location>
        <begin position="205"/>
        <end position="209"/>
    </location>
    <ligand>
        <name>ATP</name>
        <dbReference type="ChEBI" id="CHEBI:30616"/>
    </ligand>
</feature>
<feature type="transmembrane region" description="Helical" evidence="5">
    <location>
        <begin position="478"/>
        <end position="502"/>
    </location>
</feature>
<dbReference type="Gene3D" id="3.30.420.150">
    <property type="entry name" value="Exopolyphosphatase. Domain 2"/>
    <property type="match status" value="1"/>
</dbReference>
<dbReference type="GO" id="GO:0005886">
    <property type="term" value="C:plasma membrane"/>
    <property type="evidence" value="ECO:0007669"/>
    <property type="project" value="TreeGrafter"/>
</dbReference>
<accession>A0A8T1MNU7</accession>
<evidence type="ECO:0000313" key="7">
    <source>
        <dbReference type="Proteomes" id="UP000286415"/>
    </source>
</evidence>
<dbReference type="AlphaFoldDB" id="A0A8T1MNU7"/>
<dbReference type="PANTHER" id="PTHR11782">
    <property type="entry name" value="ADENOSINE/GUANOSINE DIPHOSPHATASE"/>
    <property type="match status" value="1"/>
</dbReference>
<name>A0A8T1MNU7_CLOSI</name>
<reference evidence="6 7" key="1">
    <citation type="journal article" date="2018" name="Biotechnol. Adv.">
        <title>Improved genomic resources and new bioinformatic workflow for the carcinogenic parasite Clonorchis sinensis: Biotechnological implications.</title>
        <authorList>
            <person name="Wang D."/>
            <person name="Korhonen P.K."/>
            <person name="Gasser R.B."/>
            <person name="Young N.D."/>
        </authorList>
    </citation>
    <scope>NUCLEOTIDE SEQUENCE [LARGE SCALE GENOMIC DNA]</scope>
    <source>
        <strain evidence="6">Cs-k2</strain>
    </source>
</reference>
<dbReference type="GO" id="GO:0004382">
    <property type="term" value="F:GDP phosphatase activity"/>
    <property type="evidence" value="ECO:0007669"/>
    <property type="project" value="TreeGrafter"/>
</dbReference>
<dbReference type="OrthoDB" id="6372431at2759"/>
<keyword evidence="5" id="KW-1133">Transmembrane helix</keyword>
<keyword evidence="4" id="KW-0547">Nucleotide-binding</keyword>
<evidence type="ECO:0000256" key="2">
    <source>
        <dbReference type="ARBA" id="ARBA00022801"/>
    </source>
</evidence>
<dbReference type="Gene3D" id="3.30.420.40">
    <property type="match status" value="1"/>
</dbReference>
<dbReference type="GO" id="GO:0045134">
    <property type="term" value="F:UDP phosphatase activity"/>
    <property type="evidence" value="ECO:0007669"/>
    <property type="project" value="TreeGrafter"/>
</dbReference>
<evidence type="ECO:0000256" key="3">
    <source>
        <dbReference type="PIRSR" id="PIRSR600407-1"/>
    </source>
</evidence>
<dbReference type="Pfam" id="PF01150">
    <property type="entry name" value="GDA1_CD39"/>
    <property type="match status" value="1"/>
</dbReference>
<keyword evidence="4" id="KW-0067">ATP-binding</keyword>
<keyword evidence="5" id="KW-0472">Membrane</keyword>
<organism evidence="6 7">
    <name type="scientific">Clonorchis sinensis</name>
    <name type="common">Chinese liver fluke</name>
    <dbReference type="NCBI Taxonomy" id="79923"/>
    <lineage>
        <taxon>Eukaryota</taxon>
        <taxon>Metazoa</taxon>
        <taxon>Spiralia</taxon>
        <taxon>Lophotrochozoa</taxon>
        <taxon>Platyhelminthes</taxon>
        <taxon>Trematoda</taxon>
        <taxon>Digenea</taxon>
        <taxon>Opisthorchiida</taxon>
        <taxon>Opisthorchiata</taxon>
        <taxon>Opisthorchiidae</taxon>
        <taxon>Clonorchis</taxon>
    </lineage>
</organism>
<dbReference type="PANTHER" id="PTHR11782:SF83">
    <property type="entry name" value="GUANOSINE-DIPHOSPHATASE"/>
    <property type="match status" value="1"/>
</dbReference>
<feature type="transmembrane region" description="Helical" evidence="5">
    <location>
        <begin position="12"/>
        <end position="36"/>
    </location>
</feature>
<feature type="active site" description="Proton acceptor" evidence="3">
    <location>
        <position position="171"/>
    </location>
</feature>
<dbReference type="EMBL" id="NIRI02000042">
    <property type="protein sequence ID" value="KAG5450411.1"/>
    <property type="molecule type" value="Genomic_DNA"/>
</dbReference>
<keyword evidence="2" id="KW-0378">Hydrolase</keyword>